<feature type="coiled-coil region" evidence="7">
    <location>
        <begin position="948"/>
        <end position="989"/>
    </location>
</feature>
<dbReference type="SUPFAM" id="SSF52540">
    <property type="entry name" value="P-loop containing nucleoside triphosphate hydrolases"/>
    <property type="match status" value="1"/>
</dbReference>
<evidence type="ECO:0000256" key="3">
    <source>
        <dbReference type="ARBA" id="ARBA00022741"/>
    </source>
</evidence>
<comment type="similarity">
    <text evidence="7">Belongs to the SMC family.</text>
</comment>
<dbReference type="Gene3D" id="3.40.50.300">
    <property type="entry name" value="P-loop containing nucleotide triphosphate hydrolases"/>
    <property type="match status" value="2"/>
</dbReference>
<feature type="compositionally biased region" description="Low complexity" evidence="8">
    <location>
        <begin position="457"/>
        <end position="467"/>
    </location>
</feature>
<comment type="subunit">
    <text evidence="7">Homodimer.</text>
</comment>
<dbReference type="Gene3D" id="1.10.287.1490">
    <property type="match status" value="1"/>
</dbReference>
<evidence type="ECO:0000256" key="5">
    <source>
        <dbReference type="ARBA" id="ARBA00023054"/>
    </source>
</evidence>
<keyword evidence="11" id="KW-1185">Reference proteome</keyword>
<reference evidence="10 11" key="1">
    <citation type="journal article" date="2014" name="Genome Announc.">
        <title>Draft Genome Sequence of Lutibaculum baratangense Strain AMV1T, Isolated from a Mud Volcano in Andamans, India.</title>
        <authorList>
            <person name="Singh A."/>
            <person name="Sreenivas A."/>
            <person name="Sathyanarayana Reddy G."/>
            <person name="Pinnaka A.K."/>
            <person name="Shivaji S."/>
        </authorList>
    </citation>
    <scope>NUCLEOTIDE SEQUENCE [LARGE SCALE GENOMIC DNA]</scope>
    <source>
        <strain evidence="10 11">AMV1</strain>
    </source>
</reference>
<feature type="compositionally biased region" description="Low complexity" evidence="8">
    <location>
        <begin position="681"/>
        <end position="691"/>
    </location>
</feature>
<keyword evidence="2 7" id="KW-0963">Cytoplasm</keyword>
<dbReference type="InterPro" id="IPR036277">
    <property type="entry name" value="SMC_hinge_sf"/>
</dbReference>
<dbReference type="HAMAP" id="MF_01894">
    <property type="entry name" value="Smc_prok"/>
    <property type="match status" value="1"/>
</dbReference>
<comment type="domain">
    <text evidence="7">Contains large globular domains required for ATP hydrolysis at each terminus and a third globular domain forming a flexible hinge near the middle of the molecule. These domains are separated by coiled-coil structures.</text>
</comment>
<evidence type="ECO:0000256" key="6">
    <source>
        <dbReference type="ARBA" id="ARBA00023125"/>
    </source>
</evidence>
<proteinExistence type="inferred from homology"/>
<dbReference type="GO" id="GO:0006260">
    <property type="term" value="P:DNA replication"/>
    <property type="evidence" value="ECO:0007669"/>
    <property type="project" value="UniProtKB-UniRule"/>
</dbReference>
<dbReference type="Proteomes" id="UP000017819">
    <property type="component" value="Unassembled WGS sequence"/>
</dbReference>
<dbReference type="GO" id="GO:0003677">
    <property type="term" value="F:DNA binding"/>
    <property type="evidence" value="ECO:0007669"/>
    <property type="project" value="UniProtKB-UniRule"/>
</dbReference>
<dbReference type="PANTHER" id="PTHR43977">
    <property type="entry name" value="STRUCTURAL MAINTENANCE OF CHROMOSOMES PROTEIN 3"/>
    <property type="match status" value="1"/>
</dbReference>
<comment type="function">
    <text evidence="7">Required for chromosome condensation and partitioning.</text>
</comment>
<keyword evidence="3 7" id="KW-0547">Nucleotide-binding</keyword>
<name>V4TJZ4_9HYPH</name>
<organism evidence="10 11">
    <name type="scientific">Lutibaculum baratangense AMV1</name>
    <dbReference type="NCBI Taxonomy" id="631454"/>
    <lineage>
        <taxon>Bacteria</taxon>
        <taxon>Pseudomonadati</taxon>
        <taxon>Pseudomonadota</taxon>
        <taxon>Alphaproteobacteria</taxon>
        <taxon>Hyphomicrobiales</taxon>
        <taxon>Tepidamorphaceae</taxon>
        <taxon>Lutibaculum</taxon>
    </lineage>
</organism>
<comment type="caution">
    <text evidence="10">The sequence shown here is derived from an EMBL/GenBank/DDBJ whole genome shotgun (WGS) entry which is preliminary data.</text>
</comment>
<comment type="subcellular location">
    <subcellularLocation>
        <location evidence="1 7">Cytoplasm</location>
    </subcellularLocation>
</comment>
<keyword evidence="5 7" id="KW-0175">Coiled coil</keyword>
<feature type="region of interest" description="Disordered" evidence="8">
    <location>
        <begin position="663"/>
        <end position="692"/>
    </location>
</feature>
<dbReference type="SUPFAM" id="SSF75553">
    <property type="entry name" value="Smc hinge domain"/>
    <property type="match status" value="1"/>
</dbReference>
<evidence type="ECO:0000313" key="10">
    <source>
        <dbReference type="EMBL" id="ESR26213.1"/>
    </source>
</evidence>
<dbReference type="GO" id="GO:0030261">
    <property type="term" value="P:chromosome condensation"/>
    <property type="evidence" value="ECO:0007669"/>
    <property type="project" value="InterPro"/>
</dbReference>
<dbReference type="CDD" id="cd03278">
    <property type="entry name" value="ABC_SMC_barmotin"/>
    <property type="match status" value="1"/>
</dbReference>
<dbReference type="InterPro" id="IPR003395">
    <property type="entry name" value="RecF/RecN/SMC_N"/>
</dbReference>
<dbReference type="GO" id="GO:0007059">
    <property type="term" value="P:chromosome segregation"/>
    <property type="evidence" value="ECO:0007669"/>
    <property type="project" value="UniProtKB-UniRule"/>
</dbReference>
<feature type="compositionally biased region" description="Basic and acidic residues" evidence="8">
    <location>
        <begin position="663"/>
        <end position="672"/>
    </location>
</feature>
<dbReference type="EMBL" id="AWXZ01000016">
    <property type="protein sequence ID" value="ESR26213.1"/>
    <property type="molecule type" value="Genomic_DNA"/>
</dbReference>
<dbReference type="AlphaFoldDB" id="V4TJZ4"/>
<evidence type="ECO:0000256" key="8">
    <source>
        <dbReference type="SAM" id="MobiDB-lite"/>
    </source>
</evidence>
<evidence type="ECO:0000256" key="4">
    <source>
        <dbReference type="ARBA" id="ARBA00022840"/>
    </source>
</evidence>
<feature type="binding site" evidence="7">
    <location>
        <begin position="32"/>
        <end position="39"/>
    </location>
    <ligand>
        <name>ATP</name>
        <dbReference type="ChEBI" id="CHEBI:30616"/>
    </ligand>
</feature>
<dbReference type="RefSeq" id="WP_023431217.1">
    <property type="nucleotide sequence ID" value="NZ_AWXZ01000016.1"/>
</dbReference>
<gene>
    <name evidence="7" type="primary">smc</name>
    <name evidence="10" type="ORF">N177_1072</name>
</gene>
<dbReference type="GO" id="GO:0016887">
    <property type="term" value="F:ATP hydrolysis activity"/>
    <property type="evidence" value="ECO:0007669"/>
    <property type="project" value="InterPro"/>
</dbReference>
<keyword evidence="4 7" id="KW-0067">ATP-binding</keyword>
<dbReference type="InterPro" id="IPR024704">
    <property type="entry name" value="SMC"/>
</dbReference>
<dbReference type="OrthoDB" id="9808768at2"/>
<dbReference type="GO" id="GO:0005694">
    <property type="term" value="C:chromosome"/>
    <property type="evidence" value="ECO:0007669"/>
    <property type="project" value="InterPro"/>
</dbReference>
<dbReference type="GO" id="GO:0005737">
    <property type="term" value="C:cytoplasm"/>
    <property type="evidence" value="ECO:0007669"/>
    <property type="project" value="UniProtKB-SubCell"/>
</dbReference>
<dbReference type="InterPro" id="IPR011890">
    <property type="entry name" value="SMC_prok"/>
</dbReference>
<evidence type="ECO:0000256" key="7">
    <source>
        <dbReference type="HAMAP-Rule" id="MF_01894"/>
    </source>
</evidence>
<dbReference type="FunFam" id="3.40.50.300:FF:000901">
    <property type="entry name" value="Chromosome partition protein Smc"/>
    <property type="match status" value="1"/>
</dbReference>
<accession>V4TJZ4</accession>
<feature type="coiled-coil region" evidence="7">
    <location>
        <begin position="177"/>
        <end position="218"/>
    </location>
</feature>
<evidence type="ECO:0000259" key="9">
    <source>
        <dbReference type="Pfam" id="PF02463"/>
    </source>
</evidence>
<dbReference type="GO" id="GO:0007062">
    <property type="term" value="P:sister chromatid cohesion"/>
    <property type="evidence" value="ECO:0007669"/>
    <property type="project" value="InterPro"/>
</dbReference>
<protein>
    <recommendedName>
        <fullName evidence="7">Chromosome partition protein Smc</fullName>
    </recommendedName>
</protein>
<dbReference type="InterPro" id="IPR027417">
    <property type="entry name" value="P-loop_NTPase"/>
</dbReference>
<evidence type="ECO:0000313" key="11">
    <source>
        <dbReference type="Proteomes" id="UP000017819"/>
    </source>
</evidence>
<dbReference type="STRING" id="631454.N177_1072"/>
<evidence type="ECO:0000256" key="2">
    <source>
        <dbReference type="ARBA" id="ARBA00022490"/>
    </source>
</evidence>
<feature type="compositionally biased region" description="Basic and acidic residues" evidence="8">
    <location>
        <begin position="840"/>
        <end position="849"/>
    </location>
</feature>
<dbReference type="GO" id="GO:0005524">
    <property type="term" value="F:ATP binding"/>
    <property type="evidence" value="ECO:0007669"/>
    <property type="project" value="UniProtKB-UniRule"/>
</dbReference>
<dbReference type="Pfam" id="PF02463">
    <property type="entry name" value="SMC_N"/>
    <property type="match status" value="1"/>
</dbReference>
<sequence length="1151" mass="125024">MKFTRLRLSGFKTFLDASEVVIEAGLTGIVGPNGCGKSNLVESLRWVMGESSYKSMRGSGMDDVIFSGGGSRPARNSAEVSLTIDNSDRRAPAQFNAAETIEVVRRIEREAGSVYRVNGKEVRARDVQLLFADASTGAHSTAMVRQGQIAEIIAAKPQSRRRVLEEAAGISGLHSRRHEAELRLRGAEQNLDRLEDVVSQLSAQIEALSRQARQAARYRKLSADIRRHETVLWYLKRKQALAQLQGKLAEVRAAHLAVADLSKEAAAAATTRARAAADLPKLRQLEADRAAALRHLTVTRDEFDRERERLVARSRELQERLSQTEADLQREEHAAASTKHTIEALDAEAVQLKAAGEAAEAGRPALDEALGVAQAELSDVEATLAEATRAAADLAARRKHLLAAVHDRQNGVSRLERQAADVARELERLRASVAEADLDRLESASRKAAEAQEEAEAAASEADAAAADARRAEGEARGPVQAAEQELGSLRTERDTIARILASEWGGASASVLDEIRVEKGYEAALGAAFGEDLDRSADEADAIHWRELGPHEGDPPLPDGVTPLSDHVEAPRVLARRLAMTGIVDADRGAALQPRLAAGQCLVSRAGDLWRWDGFTAGADAPTAAARRLQQKNRIAELDLAMAVADRRLGAAREALKAAQDELRSREKTAADARSGVKPAQQTARQAAAAHGEAIRRMSQVTARLDVLAEQQVSLGEDLKAAREAHAQAAADLEALPPDAGEEARLDTLRRDVAAARGRVTDARGALDAHARDAQARASRAQAIATERARWQERAAQSGEHAGTLRRRREEIGREFDDLSGKPDELRRQREKVAEEIEKAETERRKAADALAAGESSVSEADRVAHEAEASLSKAREVLAREEATVEGLRDRLSDLDRAAEDQLGMPLAAALRRAGVSEDEPLPDTSAVEAELDRGRRERARLGSVNLRAEEEMQEVRSRHDGLVAEREDLLQAIAKLRAAIQSLNREGRERLLASFEVVNGHFQALFTRLFGGGDAELQLTESDDPLEAGLEIVARPPGKRPQVLTLLSGGEQALTAMALIFAVFLTNPAPICVLDEVDAPLDDANVERFCDLMEEMARQTETRFLIITHNPITMARMNRLFGVTMAERGISQLVSVDIDEAQAMREAS</sequence>
<feature type="domain" description="RecF/RecN/SMC N-terminal" evidence="9">
    <location>
        <begin position="4"/>
        <end position="1134"/>
    </location>
</feature>
<evidence type="ECO:0000256" key="1">
    <source>
        <dbReference type="ARBA" id="ARBA00004496"/>
    </source>
</evidence>
<feature type="region of interest" description="Disordered" evidence="8">
    <location>
        <begin position="840"/>
        <end position="863"/>
    </location>
</feature>
<dbReference type="PIRSF" id="PIRSF005719">
    <property type="entry name" value="SMC"/>
    <property type="match status" value="1"/>
</dbReference>
<keyword evidence="6 7" id="KW-0238">DNA-binding</keyword>
<feature type="region of interest" description="Disordered" evidence="8">
    <location>
        <begin position="444"/>
        <end position="489"/>
    </location>
</feature>
<dbReference type="eggNOG" id="COG1196">
    <property type="taxonomic scope" value="Bacteria"/>
</dbReference>
<dbReference type="PATRIC" id="fig|631454.5.peg.1057"/>